<dbReference type="AlphaFoldDB" id="X1BJT9"/>
<dbReference type="Gene3D" id="3.40.1280.10">
    <property type="match status" value="1"/>
</dbReference>
<reference evidence="1" key="1">
    <citation type="journal article" date="2014" name="Front. Microbiol.">
        <title>High frequency of phylogenetically diverse reductive dehalogenase-homologous genes in deep subseafloor sedimentary metagenomes.</title>
        <authorList>
            <person name="Kawai M."/>
            <person name="Futagami T."/>
            <person name="Toyoda A."/>
            <person name="Takaki Y."/>
            <person name="Nishi S."/>
            <person name="Hori S."/>
            <person name="Arai W."/>
            <person name="Tsubouchi T."/>
            <person name="Morono Y."/>
            <person name="Uchiyama I."/>
            <person name="Ito T."/>
            <person name="Fujiyama A."/>
            <person name="Inagaki F."/>
            <person name="Takami H."/>
        </authorList>
    </citation>
    <scope>NUCLEOTIDE SEQUENCE</scope>
    <source>
        <strain evidence="1">Expedition CK06-06</strain>
    </source>
</reference>
<comment type="caution">
    <text evidence="1">The sequence shown here is derived from an EMBL/GenBank/DDBJ whole genome shotgun (WGS) entry which is preliminary data.</text>
</comment>
<name>X1BJT9_9ZZZZ</name>
<dbReference type="InterPro" id="IPR029026">
    <property type="entry name" value="tRNA_m1G_MTases_N"/>
</dbReference>
<accession>X1BJT9</accession>
<dbReference type="EMBL" id="BART01024982">
    <property type="protein sequence ID" value="GAG95305.1"/>
    <property type="molecule type" value="Genomic_DNA"/>
</dbReference>
<proteinExistence type="predicted"/>
<organism evidence="1">
    <name type="scientific">marine sediment metagenome</name>
    <dbReference type="NCBI Taxonomy" id="412755"/>
    <lineage>
        <taxon>unclassified sequences</taxon>
        <taxon>metagenomes</taxon>
        <taxon>ecological metagenomes</taxon>
    </lineage>
</organism>
<protein>
    <submittedName>
        <fullName evidence="1">Uncharacterized protein</fullName>
    </submittedName>
</protein>
<sequence>MGSLFQVPVVNGLDDNEIIKWLNHNSINIIAADLDGEEYYYSANLKEPLALVIV</sequence>
<evidence type="ECO:0000313" key="1">
    <source>
        <dbReference type="EMBL" id="GAG95305.1"/>
    </source>
</evidence>
<gene>
    <name evidence="1" type="ORF">S01H4_44955</name>
</gene>